<evidence type="ECO:0000313" key="3">
    <source>
        <dbReference type="Proteomes" id="UP000037558"/>
    </source>
</evidence>
<reference evidence="3" key="1">
    <citation type="submission" date="2015-08" db="EMBL/GenBank/DDBJ databases">
        <title>Fjat-14210 dsm16467.</title>
        <authorList>
            <person name="Liu B."/>
            <person name="Wang J."/>
            <person name="Zhu Y."/>
            <person name="Liu G."/>
            <person name="Chen Q."/>
            <person name="Chen Z."/>
            <person name="Lan J."/>
            <person name="Che J."/>
            <person name="Ge C."/>
            <person name="Shi H."/>
            <person name="Pan Z."/>
            <person name="Liu X."/>
        </authorList>
    </citation>
    <scope>NUCLEOTIDE SEQUENCE [LARGE SCALE GENOMIC DNA]</scope>
    <source>
        <strain evidence="3">DSM 16467</strain>
    </source>
</reference>
<organism evidence="2 3">
    <name type="scientific">Priestia koreensis</name>
    <dbReference type="NCBI Taxonomy" id="284581"/>
    <lineage>
        <taxon>Bacteria</taxon>
        <taxon>Bacillati</taxon>
        <taxon>Bacillota</taxon>
        <taxon>Bacilli</taxon>
        <taxon>Bacillales</taxon>
        <taxon>Bacillaceae</taxon>
        <taxon>Priestia</taxon>
    </lineage>
</organism>
<evidence type="ECO:0000256" key="1">
    <source>
        <dbReference type="SAM" id="Phobius"/>
    </source>
</evidence>
<dbReference type="RefSeq" id="WP_053401114.1">
    <property type="nucleotide sequence ID" value="NZ_JAUKEN010000001.1"/>
</dbReference>
<keyword evidence="3" id="KW-1185">Reference proteome</keyword>
<evidence type="ECO:0000313" key="2">
    <source>
        <dbReference type="EMBL" id="KOO46051.1"/>
    </source>
</evidence>
<dbReference type="PATRIC" id="fig|284581.3.peg.1915"/>
<feature type="transmembrane region" description="Helical" evidence="1">
    <location>
        <begin position="239"/>
        <end position="258"/>
    </location>
</feature>
<dbReference type="Proteomes" id="UP000037558">
    <property type="component" value="Unassembled WGS sequence"/>
</dbReference>
<dbReference type="OrthoDB" id="2815807at2"/>
<accession>A0A0M0L4R1</accession>
<evidence type="ECO:0008006" key="4">
    <source>
        <dbReference type="Google" id="ProtNLM"/>
    </source>
</evidence>
<keyword evidence="1" id="KW-0812">Transmembrane</keyword>
<dbReference type="AlphaFoldDB" id="A0A0M0L4R1"/>
<dbReference type="EMBL" id="LILC01000013">
    <property type="protein sequence ID" value="KOO46051.1"/>
    <property type="molecule type" value="Genomic_DNA"/>
</dbReference>
<feature type="transmembrane region" description="Helical" evidence="1">
    <location>
        <begin position="114"/>
        <end position="136"/>
    </location>
</feature>
<gene>
    <name evidence="2" type="ORF">AMD01_09230</name>
</gene>
<feature type="transmembrane region" description="Helical" evidence="1">
    <location>
        <begin position="74"/>
        <end position="94"/>
    </location>
</feature>
<name>A0A0M0L4R1_9BACI</name>
<comment type="caution">
    <text evidence="2">The sequence shown here is derived from an EMBL/GenBank/DDBJ whole genome shotgun (WGS) entry which is preliminary data.</text>
</comment>
<keyword evidence="1" id="KW-1133">Transmembrane helix</keyword>
<proteinExistence type="predicted"/>
<keyword evidence="1" id="KW-0472">Membrane</keyword>
<protein>
    <recommendedName>
        <fullName evidence="4">DUF3592 domain-containing protein</fullName>
    </recommendedName>
</protein>
<sequence length="266" mass="30430">MVVQEKVVFRDLFNKNTYFAVLKAGAEEKLTFDGNADGLTEVPKDQFQGLKKGEEITGNKTVSIFSDEDAKSLIYEHLIFLGIFLVYPLFYVFYQLLRIPAFNEWATKHDRWVLRIFATIGIAIASVLFAIGYVSLGKSLFHTISAHSGDQQAAEATIVDRYEDVGRRKYEIDYYYLALSFTDENGAPVYLTKEVTPNIYRSHQDHVTVHYPKGSPYSIHIKDNFSISNLFFYIRKLEIYGIMVMITLLLLIFGGIRLKKRFAASA</sequence>